<dbReference type="Proteomes" id="UP000694050">
    <property type="component" value="Unassembled WGS sequence"/>
</dbReference>
<dbReference type="PANTHER" id="PTHR36681">
    <property type="entry name" value="NUCLEAR GTPASE, GERMINAL CENTER-ASSOCIATED, TANDEM DUPLICATE 3"/>
    <property type="match status" value="1"/>
</dbReference>
<name>A0A8J5NM09_FUSOX</name>
<sequence length="765" mass="87221">MTSQLQAPFKYITTPPAQRSRSVSTSNTQAHLSPFLSPSSLASGSRHRSLSFASSTPSTPEQARVETLGSDHIPPATPEPPVPVTPYDARKEPAPAHPLFTSAFQDALKQGPEIAQATVRAIEKMQSGNMSVLEPEGDLGSACTSVVTEYRQKKTGHIEPITIEVEYLSATETRELIQELLWSYRQLFLPIVESDETSEQDYNRYMRESELAWSALHAAFKHKRHFTPEFAQDMSDGALERITDQLVEWTGEIEWPTSDVDGFWTSTAQTAEECVQHTKLFTQDKFWPFTKIIRVYLNSQVLKTGVILADLPGLQDTNLARVRATQDYLIKCDSIMIVAKISRAITDQSLKSSLFYVLSRHVPTEWEQSGAQRLNVAVDINLGTAKREFCGPNKPISSDIMTRLDTEIDIAKSSGDRPKKKAAKKQQELLLIQARNQHVKENLQNVYSSEMNGRSLDVFCVSNKWYEKYCPKGNTDLVKASGIPELRCFCHTLTADAQFNEGKHFLRSRLSALLNTLDLWASSSLEKQEVIEELDDSIQVNMKEVIDQLPNLVEKFREDFSRCFQEQIMTFFGQRDHHWDQAATKEGQVWTTWHWSQYNAWCLKNGDHQTPKRRRENWNSKIIWKMRMELEGQWDIVEEEVADVFSALLDGARSLLNRLKSSLCDSLPSQHVVPIINSMAAQIENLEYRMSREEMTFLAEVRAVRSDVFDTVKTDLDIVFESYQRPQVSPAAHGAERESKIKEFAEEIKNLKQRHERLLQIVEAI</sequence>
<proteinExistence type="predicted"/>
<feature type="compositionally biased region" description="Pro residues" evidence="2">
    <location>
        <begin position="75"/>
        <end position="84"/>
    </location>
</feature>
<evidence type="ECO:0000256" key="2">
    <source>
        <dbReference type="SAM" id="MobiDB-lite"/>
    </source>
</evidence>
<evidence type="ECO:0000259" key="3">
    <source>
        <dbReference type="Pfam" id="PF24564"/>
    </source>
</evidence>
<dbReference type="EMBL" id="JAELUQ010000012">
    <property type="protein sequence ID" value="KAG7404867.1"/>
    <property type="molecule type" value="Genomic_DNA"/>
</dbReference>
<dbReference type="PANTHER" id="PTHR36681:SF3">
    <property type="entry name" value="NUCLEAR GTPASE, GERMINAL CENTER-ASSOCIATED, TANDEM DUPLICATE 3"/>
    <property type="match status" value="1"/>
</dbReference>
<evidence type="ECO:0000313" key="5">
    <source>
        <dbReference type="Proteomes" id="UP000694050"/>
    </source>
</evidence>
<dbReference type="Pfam" id="PF24564">
    <property type="entry name" value="DUF7605"/>
    <property type="match status" value="1"/>
</dbReference>
<gene>
    <name evidence="4" type="ORF">Forpe1208_v014596</name>
</gene>
<feature type="region of interest" description="Disordered" evidence="2">
    <location>
        <begin position="1"/>
        <end position="95"/>
    </location>
</feature>
<dbReference type="AlphaFoldDB" id="A0A8J5NM09"/>
<evidence type="ECO:0000313" key="4">
    <source>
        <dbReference type="EMBL" id="KAG7404867.1"/>
    </source>
</evidence>
<reference evidence="4" key="1">
    <citation type="submission" date="2021-04" db="EMBL/GenBank/DDBJ databases">
        <title>First draft genome resource for Brassicaceae pathogens Fusarium oxysporum f. sp. raphani and Fusarium oxysporum f. sp. rapae.</title>
        <authorList>
            <person name="Asai S."/>
        </authorList>
    </citation>
    <scope>NUCLEOTIDE SEQUENCE</scope>
    <source>
        <strain evidence="4">Tf1208</strain>
    </source>
</reference>
<feature type="coiled-coil region" evidence="1">
    <location>
        <begin position="734"/>
        <end position="765"/>
    </location>
</feature>
<feature type="compositionally biased region" description="Low complexity" evidence="2">
    <location>
        <begin position="30"/>
        <end position="44"/>
    </location>
</feature>
<accession>A0A8J5NM09</accession>
<feature type="compositionally biased region" description="Polar residues" evidence="2">
    <location>
        <begin position="52"/>
        <end position="61"/>
    </location>
</feature>
<keyword evidence="1" id="KW-0175">Coiled coil</keyword>
<comment type="caution">
    <text evidence="4">The sequence shown here is derived from an EMBL/GenBank/DDBJ whole genome shotgun (WGS) entry which is preliminary data.</text>
</comment>
<dbReference type="InterPro" id="IPR056024">
    <property type="entry name" value="DUF7605"/>
</dbReference>
<feature type="compositionally biased region" description="Polar residues" evidence="2">
    <location>
        <begin position="15"/>
        <end position="29"/>
    </location>
</feature>
<evidence type="ECO:0000256" key="1">
    <source>
        <dbReference type="SAM" id="Coils"/>
    </source>
</evidence>
<protein>
    <recommendedName>
        <fullName evidence="3">DUF7605 domain-containing protein</fullName>
    </recommendedName>
</protein>
<feature type="domain" description="DUF7605" evidence="3">
    <location>
        <begin position="574"/>
        <end position="714"/>
    </location>
</feature>
<organism evidence="4 5">
    <name type="scientific">Fusarium oxysporum f. sp. rapae</name>
    <dbReference type="NCBI Taxonomy" id="485398"/>
    <lineage>
        <taxon>Eukaryota</taxon>
        <taxon>Fungi</taxon>
        <taxon>Dikarya</taxon>
        <taxon>Ascomycota</taxon>
        <taxon>Pezizomycotina</taxon>
        <taxon>Sordariomycetes</taxon>
        <taxon>Hypocreomycetidae</taxon>
        <taxon>Hypocreales</taxon>
        <taxon>Nectriaceae</taxon>
        <taxon>Fusarium</taxon>
        <taxon>Fusarium oxysporum species complex</taxon>
    </lineage>
</organism>